<gene>
    <name evidence="1" type="ordered locus">LHK_01768</name>
</gene>
<organism evidence="1 2">
    <name type="scientific">Laribacter hongkongensis (strain HLHK9)</name>
    <dbReference type="NCBI Taxonomy" id="557598"/>
    <lineage>
        <taxon>Bacteria</taxon>
        <taxon>Pseudomonadati</taxon>
        <taxon>Pseudomonadota</taxon>
        <taxon>Betaproteobacteria</taxon>
        <taxon>Neisseriales</taxon>
        <taxon>Aquaspirillaceae</taxon>
        <taxon>Laribacter</taxon>
    </lineage>
</organism>
<dbReference type="EMBL" id="CP001154">
    <property type="protein sequence ID" value="ACO74752.1"/>
    <property type="molecule type" value="Genomic_DNA"/>
</dbReference>
<reference evidence="1 2" key="1">
    <citation type="journal article" date="2009" name="PLoS Genet.">
        <title>The complete genome and proteome of Laribacter hongkongensis reveal potential mechanisms for adaptations to different temperatures and habitats.</title>
        <authorList>
            <person name="Woo P.C."/>
            <person name="Lau S.K."/>
            <person name="Tse H."/>
            <person name="Teng J.L."/>
            <person name="Curreem S.O."/>
            <person name="Tsang A.K."/>
            <person name="Fan R.Y."/>
            <person name="Wong G.K."/>
            <person name="Huang Y."/>
            <person name="Loman N.J."/>
            <person name="Snyder L.A."/>
            <person name="Cai J.J."/>
            <person name="Huang J.D."/>
            <person name="Mak W."/>
            <person name="Pallen M.J."/>
            <person name="Lok S."/>
            <person name="Yuen K.Y."/>
        </authorList>
    </citation>
    <scope>NUCLEOTIDE SEQUENCE [LARGE SCALE GENOMIC DNA]</scope>
    <source>
        <strain evidence="1 2">HLHK9</strain>
    </source>
</reference>
<evidence type="ECO:0000313" key="2">
    <source>
        <dbReference type="Proteomes" id="UP000002010"/>
    </source>
</evidence>
<protein>
    <recommendedName>
        <fullName evidence="3">Phage protein</fullName>
    </recommendedName>
</protein>
<dbReference type="NCBIfam" id="TIGR01725">
    <property type="entry name" value="phge_HK97_gp10"/>
    <property type="match status" value="1"/>
</dbReference>
<evidence type="ECO:0000313" key="1">
    <source>
        <dbReference type="EMBL" id="ACO74752.1"/>
    </source>
</evidence>
<evidence type="ECO:0008006" key="3">
    <source>
        <dbReference type="Google" id="ProtNLM"/>
    </source>
</evidence>
<dbReference type="KEGG" id="lhk:LHK_01768"/>
<dbReference type="HOGENOM" id="CLU_1521975_0_0_4"/>
<dbReference type="Pfam" id="PF04883">
    <property type="entry name" value="HK97-gp10_like"/>
    <property type="match status" value="1"/>
</dbReference>
<proteinExistence type="predicted"/>
<sequence>MSTVRISFDSDALKDRVAQFGQDLQDKCARPAAHQAALVLYDEMRERVPVDQGALKDSIYRWHDDARSVNGRHIYLVGPRKRKAPHWHLIEYGWTQYFRVRQLPDGRWVTLVRPEARGKKPPGTRAPLAVKQAYYQPLDTPRKHPARPYIRTAYDARIKQALQRGKDRFAERVREVLNGQP</sequence>
<dbReference type="eggNOG" id="ENOG5034B07">
    <property type="taxonomic scope" value="Bacteria"/>
</dbReference>
<keyword evidence="2" id="KW-1185">Reference proteome</keyword>
<accession>C1D8G2</accession>
<dbReference type="InterPro" id="IPR010064">
    <property type="entry name" value="HK97-gp10_tail"/>
</dbReference>
<dbReference type="Proteomes" id="UP000002010">
    <property type="component" value="Chromosome"/>
</dbReference>
<dbReference type="STRING" id="557598.LHK_01768"/>
<name>C1D8G2_LARHH</name>
<dbReference type="AlphaFoldDB" id="C1D8G2"/>
<dbReference type="RefSeq" id="WP_012697238.1">
    <property type="nucleotide sequence ID" value="NC_012559.1"/>
</dbReference>